<protein>
    <submittedName>
        <fullName evidence="4">PAS domain-containing protein</fullName>
    </submittedName>
</protein>
<proteinExistence type="predicted"/>
<evidence type="ECO:0000259" key="3">
    <source>
        <dbReference type="Pfam" id="PF13188"/>
    </source>
</evidence>
<dbReference type="EMBL" id="JAUSVY010000009">
    <property type="protein sequence ID" value="MDQ0506721.1"/>
    <property type="molecule type" value="Genomic_DNA"/>
</dbReference>
<keyword evidence="5" id="KW-1185">Reference proteome</keyword>
<name>A0ABU0LHU5_XANAG</name>
<sequence>MPEPAGLQLMEDERQAFALAQESLDDLLIDVVGEDGRLLWANERQNRAVGLPADLIAGLPIDALYTPDSADTVAALLRHAADGGHLPACELTLVGRGGRSLRTLAQPRYVTWHGRTALALTKMDFGAVGLKHQELEDDARLLGAIVRNATEAHWAIVFLEPVDTTQPKAEVIRQVFENQSVWRMCNTPMARLYELPDDMDLNSRDVRLQWPRSAANERFVNQIIDANYEIDDALSIDSRHDGTPVYIRNDVRAEIVDGFLRRLWGNCRDVTDQRQSETDSAERLGSLRRVFDAVPDAVIVLDGDGAVVIRNLAFVAAHGSGETMERRLALKVRKAMATGTTPDRGWRSLSTGGGALRLHWRQVPGTGDSLWNVLVVRPLDASAAKAGKTPADGPVRRRRNGAREAAET</sequence>
<feature type="region of interest" description="Disordered" evidence="1">
    <location>
        <begin position="383"/>
        <end position="408"/>
    </location>
</feature>
<accession>A0ABU0LHU5</accession>
<feature type="domain" description="PAS fold-4" evidence="2">
    <location>
        <begin position="28"/>
        <end position="85"/>
    </location>
</feature>
<reference evidence="4 5" key="1">
    <citation type="submission" date="2023-07" db="EMBL/GenBank/DDBJ databases">
        <title>Genomic Encyclopedia of Type Strains, Phase IV (KMG-IV): sequencing the most valuable type-strain genomes for metagenomic binning, comparative biology and taxonomic classification.</title>
        <authorList>
            <person name="Goeker M."/>
        </authorList>
    </citation>
    <scope>NUCLEOTIDE SEQUENCE [LARGE SCALE GENOMIC DNA]</scope>
    <source>
        <strain evidence="4 5">DSM 3770</strain>
    </source>
</reference>
<dbReference type="Pfam" id="PF13188">
    <property type="entry name" value="PAS_8"/>
    <property type="match status" value="1"/>
</dbReference>
<gene>
    <name evidence="4" type="ORF">QOZ94_003535</name>
</gene>
<dbReference type="InterPro" id="IPR035965">
    <property type="entry name" value="PAS-like_dom_sf"/>
</dbReference>
<dbReference type="Gene3D" id="3.30.450.20">
    <property type="entry name" value="PAS domain"/>
    <property type="match status" value="1"/>
</dbReference>
<dbReference type="Proteomes" id="UP001241747">
    <property type="component" value="Unassembled WGS sequence"/>
</dbReference>
<organism evidence="4 5">
    <name type="scientific">Xanthobacter agilis</name>
    <dbReference type="NCBI Taxonomy" id="47492"/>
    <lineage>
        <taxon>Bacteria</taxon>
        <taxon>Pseudomonadati</taxon>
        <taxon>Pseudomonadota</taxon>
        <taxon>Alphaproteobacteria</taxon>
        <taxon>Hyphomicrobiales</taxon>
        <taxon>Xanthobacteraceae</taxon>
        <taxon>Xanthobacter</taxon>
    </lineage>
</organism>
<dbReference type="Pfam" id="PF08448">
    <property type="entry name" value="PAS_4"/>
    <property type="match status" value="1"/>
</dbReference>
<dbReference type="SUPFAM" id="SSF55785">
    <property type="entry name" value="PYP-like sensor domain (PAS domain)"/>
    <property type="match status" value="2"/>
</dbReference>
<evidence type="ECO:0000256" key="1">
    <source>
        <dbReference type="SAM" id="MobiDB-lite"/>
    </source>
</evidence>
<dbReference type="InterPro" id="IPR013656">
    <property type="entry name" value="PAS_4"/>
</dbReference>
<evidence type="ECO:0000313" key="5">
    <source>
        <dbReference type="Proteomes" id="UP001241747"/>
    </source>
</evidence>
<evidence type="ECO:0000259" key="2">
    <source>
        <dbReference type="Pfam" id="PF08448"/>
    </source>
</evidence>
<dbReference type="RefSeq" id="WP_237345387.1">
    <property type="nucleotide sequence ID" value="NZ_JABWGX010000009.1"/>
</dbReference>
<comment type="caution">
    <text evidence="4">The sequence shown here is derived from an EMBL/GenBank/DDBJ whole genome shotgun (WGS) entry which is preliminary data.</text>
</comment>
<dbReference type="InterPro" id="IPR000014">
    <property type="entry name" value="PAS"/>
</dbReference>
<evidence type="ECO:0000313" key="4">
    <source>
        <dbReference type="EMBL" id="MDQ0506721.1"/>
    </source>
</evidence>
<feature type="domain" description="PAS" evidence="3">
    <location>
        <begin position="287"/>
        <end position="319"/>
    </location>
</feature>